<dbReference type="PRINTS" id="PR00099">
    <property type="entry name" value="CPSGATASE"/>
</dbReference>
<dbReference type="InterPro" id="IPR017926">
    <property type="entry name" value="GATASE"/>
</dbReference>
<dbReference type="InterPro" id="IPR050472">
    <property type="entry name" value="Anth_synth/Amidotransfase"/>
</dbReference>
<feature type="active site" description="Nucleophile" evidence="8">
    <location>
        <position position="243"/>
    </location>
</feature>
<dbReference type="CDD" id="cd01744">
    <property type="entry name" value="GATase1_CPSase"/>
    <property type="match status" value="1"/>
</dbReference>
<keyword evidence="6 8" id="KW-0315">Glutamine amidotransferase</keyword>
<evidence type="ECO:0000313" key="10">
    <source>
        <dbReference type="EMBL" id="RDI41309.1"/>
    </source>
</evidence>
<dbReference type="PANTHER" id="PTHR43418:SF7">
    <property type="entry name" value="CARBAMOYL-PHOSPHATE SYNTHASE SMALL CHAIN"/>
    <property type="match status" value="1"/>
</dbReference>
<feature type="active site" evidence="8">
    <location>
        <position position="327"/>
    </location>
</feature>
<dbReference type="InterPro" id="IPR029062">
    <property type="entry name" value="Class_I_gatase-like"/>
</dbReference>
<dbReference type="GO" id="GO:0006526">
    <property type="term" value="P:L-arginine biosynthetic process"/>
    <property type="evidence" value="ECO:0007669"/>
    <property type="project" value="UniProtKB-UniRule"/>
</dbReference>
<dbReference type="SUPFAM" id="SSF52021">
    <property type="entry name" value="Carbamoyl phosphate synthetase, small subunit N-terminal domain"/>
    <property type="match status" value="1"/>
</dbReference>
<evidence type="ECO:0000256" key="1">
    <source>
        <dbReference type="ARBA" id="ARBA00005077"/>
    </source>
</evidence>
<evidence type="ECO:0000256" key="5">
    <source>
        <dbReference type="ARBA" id="ARBA00022840"/>
    </source>
</evidence>
<comment type="similarity">
    <text evidence="2 8">Belongs to the CarA family.</text>
</comment>
<dbReference type="InterPro" id="IPR006274">
    <property type="entry name" value="CarbamoylP_synth_ssu"/>
</dbReference>
<feature type="binding site" evidence="8">
    <location>
        <position position="244"/>
    </location>
    <ligand>
        <name>L-glutamine</name>
        <dbReference type="ChEBI" id="CHEBI:58359"/>
    </ligand>
</feature>
<dbReference type="InterPro" id="IPR035686">
    <property type="entry name" value="CPSase_GATase1"/>
</dbReference>
<reference evidence="10 11" key="1">
    <citation type="submission" date="2018-07" db="EMBL/GenBank/DDBJ databases">
        <title>Genomic Encyclopedia of Type Strains, Phase IV (KMG-IV): sequencing the most valuable type-strain genomes for metagenomic binning, comparative biology and taxonomic classification.</title>
        <authorList>
            <person name="Goeker M."/>
        </authorList>
    </citation>
    <scope>NUCLEOTIDE SEQUENCE [LARGE SCALE GENOMIC DNA]</scope>
    <source>
        <strain evidence="10 11">DSM 16500</strain>
    </source>
</reference>
<feature type="binding site" evidence="8">
    <location>
        <position position="247"/>
    </location>
    <ligand>
        <name>L-glutamine</name>
        <dbReference type="ChEBI" id="CHEBI:58359"/>
    </ligand>
</feature>
<keyword evidence="8" id="KW-0055">Arginine biosynthesis</keyword>
<dbReference type="NCBIfam" id="TIGR01368">
    <property type="entry name" value="CPSaseIIsmall"/>
    <property type="match status" value="1"/>
</dbReference>
<dbReference type="OrthoDB" id="9804328at2"/>
<dbReference type="InterPro" id="IPR036480">
    <property type="entry name" value="CarbP_synth_ssu_N_sf"/>
</dbReference>
<evidence type="ECO:0000256" key="3">
    <source>
        <dbReference type="ARBA" id="ARBA00022598"/>
    </source>
</evidence>
<dbReference type="Proteomes" id="UP000254720">
    <property type="component" value="Unassembled WGS sequence"/>
</dbReference>
<feature type="binding site" evidence="8">
    <location>
        <position position="48"/>
    </location>
    <ligand>
        <name>L-glutamine</name>
        <dbReference type="ChEBI" id="CHEBI:58359"/>
    </ligand>
</feature>
<dbReference type="GO" id="GO:0044205">
    <property type="term" value="P:'de novo' UMP biosynthetic process"/>
    <property type="evidence" value="ECO:0007669"/>
    <property type="project" value="UniProtKB-UniRule"/>
</dbReference>
<name>A0A370GDY8_9COXI</name>
<feature type="region of interest" description="CPSase" evidence="8">
    <location>
        <begin position="1"/>
        <end position="168"/>
    </location>
</feature>
<dbReference type="InterPro" id="IPR002474">
    <property type="entry name" value="CarbamoylP_synth_ssu_N"/>
</dbReference>
<evidence type="ECO:0000256" key="8">
    <source>
        <dbReference type="HAMAP-Rule" id="MF_01209"/>
    </source>
</evidence>
<evidence type="ECO:0000313" key="11">
    <source>
        <dbReference type="Proteomes" id="UP000254720"/>
    </source>
</evidence>
<dbReference type="PROSITE" id="PS51273">
    <property type="entry name" value="GATASE_TYPE_1"/>
    <property type="match status" value="1"/>
</dbReference>
<dbReference type="GO" id="GO:0004359">
    <property type="term" value="F:glutaminase activity"/>
    <property type="evidence" value="ECO:0007669"/>
    <property type="project" value="RHEA"/>
</dbReference>
<feature type="binding site" evidence="8">
    <location>
        <position position="288"/>
    </location>
    <ligand>
        <name>L-glutamine</name>
        <dbReference type="ChEBI" id="CHEBI:58359"/>
    </ligand>
</feature>
<keyword evidence="3 8" id="KW-0436">Ligase</keyword>
<feature type="domain" description="Carbamoyl-phosphate synthase small subunit N-terminal" evidence="9">
    <location>
        <begin position="3"/>
        <end position="135"/>
    </location>
</feature>
<dbReference type="UniPathway" id="UPA00070">
    <property type="reaction ID" value="UER00115"/>
</dbReference>
<dbReference type="PRINTS" id="PR00097">
    <property type="entry name" value="ANTSNTHASEII"/>
</dbReference>
<comment type="pathway">
    <text evidence="8">Pyrimidine metabolism; UMP biosynthesis via de novo pathway; (S)-dihydroorotate from bicarbonate: step 1/3.</text>
</comment>
<comment type="catalytic activity">
    <reaction evidence="7 8">
        <text>hydrogencarbonate + L-glutamine + 2 ATP + H2O = carbamoyl phosphate + L-glutamate + 2 ADP + phosphate + 2 H(+)</text>
        <dbReference type="Rhea" id="RHEA:18633"/>
        <dbReference type="ChEBI" id="CHEBI:15377"/>
        <dbReference type="ChEBI" id="CHEBI:15378"/>
        <dbReference type="ChEBI" id="CHEBI:17544"/>
        <dbReference type="ChEBI" id="CHEBI:29985"/>
        <dbReference type="ChEBI" id="CHEBI:30616"/>
        <dbReference type="ChEBI" id="CHEBI:43474"/>
        <dbReference type="ChEBI" id="CHEBI:58228"/>
        <dbReference type="ChEBI" id="CHEBI:58359"/>
        <dbReference type="ChEBI" id="CHEBI:456216"/>
        <dbReference type="EC" id="6.3.5.5"/>
    </reaction>
</comment>
<feature type="binding site" evidence="8">
    <location>
        <position position="285"/>
    </location>
    <ligand>
        <name>L-glutamine</name>
        <dbReference type="ChEBI" id="CHEBI:58359"/>
    </ligand>
</feature>
<dbReference type="PANTHER" id="PTHR43418">
    <property type="entry name" value="MULTIFUNCTIONAL TRYPTOPHAN BIOSYNTHESIS PROTEIN-RELATED"/>
    <property type="match status" value="1"/>
</dbReference>
<feature type="binding site" evidence="8">
    <location>
        <position position="215"/>
    </location>
    <ligand>
        <name>L-glutamine</name>
        <dbReference type="ChEBI" id="CHEBI:58359"/>
    </ligand>
</feature>
<keyword evidence="4 8" id="KW-0547">Nucleotide-binding</keyword>
<feature type="binding site" evidence="8">
    <location>
        <position position="287"/>
    </location>
    <ligand>
        <name>L-glutamine</name>
        <dbReference type="ChEBI" id="CHEBI:58359"/>
    </ligand>
</feature>
<dbReference type="SUPFAM" id="SSF52317">
    <property type="entry name" value="Class I glutamine amidotransferase-like"/>
    <property type="match status" value="1"/>
</dbReference>
<protein>
    <recommendedName>
        <fullName evidence="8">Carbamoyl phosphate synthase small chain</fullName>
        <ecNumber evidence="8">6.3.5.5</ecNumber>
    </recommendedName>
    <alternativeName>
        <fullName evidence="8">Carbamoyl phosphate synthetase glutamine chain</fullName>
    </alternativeName>
</protein>
<comment type="caution">
    <text evidence="10">The sequence shown here is derived from an EMBL/GenBank/DDBJ whole genome shotgun (WGS) entry which is preliminary data.</text>
</comment>
<dbReference type="UniPathway" id="UPA00068">
    <property type="reaction ID" value="UER00171"/>
</dbReference>
<comment type="function">
    <text evidence="8">Small subunit of the glutamine-dependent carbamoyl phosphate synthetase (CPSase). CPSase catalyzes the formation of carbamoyl phosphate from the ammonia moiety of glutamine, carbonate, and phosphate donated by ATP, constituting the first step of 2 biosynthetic pathways, one leading to arginine and/or urea and the other to pyrimidine nucleotides. The small subunit (glutamine amidotransferase) binds and cleaves glutamine to supply the large subunit with the substrate ammonia.</text>
</comment>
<evidence type="ECO:0000256" key="2">
    <source>
        <dbReference type="ARBA" id="ARBA00007800"/>
    </source>
</evidence>
<dbReference type="GO" id="GO:0004088">
    <property type="term" value="F:carbamoyl-phosphate synthase (glutamine-hydrolyzing) activity"/>
    <property type="evidence" value="ECO:0007669"/>
    <property type="project" value="UniProtKB-UniRule"/>
</dbReference>
<dbReference type="GO" id="GO:0005524">
    <property type="term" value="F:ATP binding"/>
    <property type="evidence" value="ECO:0007669"/>
    <property type="project" value="UniProtKB-UniRule"/>
</dbReference>
<evidence type="ECO:0000256" key="4">
    <source>
        <dbReference type="ARBA" id="ARBA00022741"/>
    </source>
</evidence>
<comment type="pathway">
    <text evidence="1 8">Amino-acid biosynthesis; L-arginine biosynthesis; carbamoyl phosphate from bicarbonate: step 1/1.</text>
</comment>
<dbReference type="PRINTS" id="PR00096">
    <property type="entry name" value="GATASE"/>
</dbReference>
<organism evidence="10 11">
    <name type="scientific">Aquicella lusitana</name>
    <dbReference type="NCBI Taxonomy" id="254246"/>
    <lineage>
        <taxon>Bacteria</taxon>
        <taxon>Pseudomonadati</taxon>
        <taxon>Pseudomonadota</taxon>
        <taxon>Gammaproteobacteria</taxon>
        <taxon>Legionellales</taxon>
        <taxon>Coxiellaceae</taxon>
        <taxon>Aquicella</taxon>
    </lineage>
</organism>
<keyword evidence="8" id="KW-0665">Pyrimidine biosynthesis</keyword>
<accession>A0A370GDY8</accession>
<feature type="active site" evidence="8">
    <location>
        <position position="329"/>
    </location>
</feature>
<dbReference type="Pfam" id="PF00117">
    <property type="entry name" value="GATase"/>
    <property type="match status" value="1"/>
</dbReference>
<dbReference type="GO" id="GO:0006541">
    <property type="term" value="P:glutamine metabolic process"/>
    <property type="evidence" value="ECO:0007669"/>
    <property type="project" value="InterPro"/>
</dbReference>
<comment type="catalytic activity">
    <reaction evidence="8">
        <text>L-glutamine + H2O = L-glutamate + NH4(+)</text>
        <dbReference type="Rhea" id="RHEA:15889"/>
        <dbReference type="ChEBI" id="CHEBI:15377"/>
        <dbReference type="ChEBI" id="CHEBI:28938"/>
        <dbReference type="ChEBI" id="CHEBI:29985"/>
        <dbReference type="ChEBI" id="CHEBI:58359"/>
    </reaction>
</comment>
<keyword evidence="8" id="KW-0028">Amino-acid biosynthesis</keyword>
<dbReference type="HAMAP" id="MF_01209">
    <property type="entry name" value="CPSase_S_chain"/>
    <property type="match status" value="1"/>
</dbReference>
<keyword evidence="11" id="KW-1185">Reference proteome</keyword>
<sequence>MLPNAQLVLQSGEVFYGTIPDNQEHPSFGEVVFNTGMVGYAESLTDPSYAGQILVFTYPLIGNYGVAERATWESQKIHVRGVIVSELSPFYSNHAAQSGLAEWLADQKIPVLTGVDTRAVTKVLRTQGVAPGAIAPLHAKLDHFENFDQHDWVREVSIKEPCYYGSGTKTIIAIDCGMKENILRSLLAFPVRIKRVPYDYDFTQEAFDGVFISNGPGDPTRCGKTVEIIRKAMAKQKPVFGICLGTQLMALAVGATTYKLPFGHRSHNQPCLDLSTNRCYLTSQNHGYAIDENSLPADWRVSFRNLNDNSVAGIEHQHLPFFSVQFHPEAAPGPEDSKWLFQKFFDLLN</sequence>
<dbReference type="Gene3D" id="3.50.30.20">
    <property type="entry name" value="Carbamoyl-phosphate synthase small subunit, N-terminal domain"/>
    <property type="match status" value="1"/>
</dbReference>
<dbReference type="NCBIfam" id="NF009475">
    <property type="entry name" value="PRK12838.1"/>
    <property type="match status" value="1"/>
</dbReference>
<dbReference type="Pfam" id="PF00988">
    <property type="entry name" value="CPSase_sm_chain"/>
    <property type="match status" value="1"/>
</dbReference>
<evidence type="ECO:0000256" key="6">
    <source>
        <dbReference type="ARBA" id="ARBA00022962"/>
    </source>
</evidence>
<comment type="subunit">
    <text evidence="8">Composed of two chains; the small (or glutamine) chain promotes the hydrolysis of glutamine to ammonia, which is used by the large (or ammonia) chain to synthesize carbamoyl phosphate. Tetramer of heterodimers (alpha,beta)4.</text>
</comment>
<dbReference type="SMART" id="SM01097">
    <property type="entry name" value="CPSase_sm_chain"/>
    <property type="match status" value="1"/>
</dbReference>
<dbReference type="AlphaFoldDB" id="A0A370GDY8"/>
<dbReference type="RefSeq" id="WP_114834943.1">
    <property type="nucleotide sequence ID" value="NZ_LR699114.1"/>
</dbReference>
<dbReference type="EMBL" id="QQAX01000020">
    <property type="protein sequence ID" value="RDI41309.1"/>
    <property type="molecule type" value="Genomic_DNA"/>
</dbReference>
<keyword evidence="5 8" id="KW-0067">ATP-binding</keyword>
<dbReference type="GO" id="GO:0006207">
    <property type="term" value="P:'de novo' pyrimidine nucleobase biosynthetic process"/>
    <property type="evidence" value="ECO:0007669"/>
    <property type="project" value="InterPro"/>
</dbReference>
<gene>
    <name evidence="8" type="primary">carA</name>
    <name evidence="10" type="ORF">C8D86_1209</name>
</gene>
<proteinExistence type="inferred from homology"/>
<evidence type="ECO:0000259" key="9">
    <source>
        <dbReference type="SMART" id="SM01097"/>
    </source>
</evidence>
<dbReference type="Gene3D" id="3.40.50.880">
    <property type="match status" value="1"/>
</dbReference>
<dbReference type="EC" id="6.3.5.5" evidence="8"/>
<feature type="binding site" evidence="8">
    <location>
        <position position="217"/>
    </location>
    <ligand>
        <name>L-glutamine</name>
        <dbReference type="ChEBI" id="CHEBI:58359"/>
    </ligand>
</feature>
<evidence type="ECO:0000256" key="7">
    <source>
        <dbReference type="ARBA" id="ARBA00048816"/>
    </source>
</evidence>